<dbReference type="GO" id="GO:0006635">
    <property type="term" value="P:fatty acid beta-oxidation"/>
    <property type="evidence" value="ECO:0007669"/>
    <property type="project" value="TreeGrafter"/>
</dbReference>
<evidence type="ECO:0000256" key="1">
    <source>
        <dbReference type="ARBA" id="ARBA00005254"/>
    </source>
</evidence>
<keyword evidence="5" id="KW-1185">Reference proteome</keyword>
<dbReference type="CDD" id="cd06558">
    <property type="entry name" value="crotonase-like"/>
    <property type="match status" value="1"/>
</dbReference>
<accession>A0A8J2KVY1</accession>
<evidence type="ECO:0000256" key="3">
    <source>
        <dbReference type="RuleBase" id="RU003707"/>
    </source>
</evidence>
<dbReference type="PANTHER" id="PTHR11941">
    <property type="entry name" value="ENOYL-COA HYDRATASE-RELATED"/>
    <property type="match status" value="1"/>
</dbReference>
<dbReference type="GO" id="GO:0005739">
    <property type="term" value="C:mitochondrion"/>
    <property type="evidence" value="ECO:0007669"/>
    <property type="project" value="TreeGrafter"/>
</dbReference>
<name>A0A8J2KVY1_9HEXA</name>
<reference evidence="4" key="1">
    <citation type="submission" date="2021-06" db="EMBL/GenBank/DDBJ databases">
        <authorList>
            <person name="Hodson N. C."/>
            <person name="Mongue J. A."/>
            <person name="Jaron S. K."/>
        </authorList>
    </citation>
    <scope>NUCLEOTIDE SEQUENCE</scope>
</reference>
<dbReference type="InterPro" id="IPR001753">
    <property type="entry name" value="Enoyl-CoA_hydra/iso"/>
</dbReference>
<sequence>MKPVFSSLVLNNKGQFERVCISSYTREPGPGVCSDGENRGEEECEGRAFAAGADIKEMQNLSFSQVFGGGFLSHWLRVTQCRKPVIAAVNGFALGGGCELAMMCDIILASDKAKFGQPEILLGTIPGAGGTQRLIRSVGKSKAMELCLTGNQIDAYEAEKYGLVSGVVPADQLLPKTLEIAEKIAAQSKIIVAMCKEAVNKANEMTLQEGLNFERRLFHSSFATEDRKEGMSAFVEKRPPNFEDK</sequence>
<dbReference type="AlphaFoldDB" id="A0A8J2KVY1"/>
<organism evidence="4 5">
    <name type="scientific">Allacma fusca</name>
    <dbReference type="NCBI Taxonomy" id="39272"/>
    <lineage>
        <taxon>Eukaryota</taxon>
        <taxon>Metazoa</taxon>
        <taxon>Ecdysozoa</taxon>
        <taxon>Arthropoda</taxon>
        <taxon>Hexapoda</taxon>
        <taxon>Collembola</taxon>
        <taxon>Symphypleona</taxon>
        <taxon>Sminthuridae</taxon>
        <taxon>Allacma</taxon>
    </lineage>
</organism>
<dbReference type="PANTHER" id="PTHR11941:SF54">
    <property type="entry name" value="ENOYL-COA HYDRATASE, MITOCHONDRIAL"/>
    <property type="match status" value="1"/>
</dbReference>
<evidence type="ECO:0000256" key="2">
    <source>
        <dbReference type="ARBA" id="ARBA00023239"/>
    </source>
</evidence>
<dbReference type="OrthoDB" id="2018133at2759"/>
<evidence type="ECO:0000313" key="4">
    <source>
        <dbReference type="EMBL" id="CAG7733375.1"/>
    </source>
</evidence>
<dbReference type="EMBL" id="CAJVCH010247874">
    <property type="protein sequence ID" value="CAG7733375.1"/>
    <property type="molecule type" value="Genomic_DNA"/>
</dbReference>
<dbReference type="GO" id="GO:0004300">
    <property type="term" value="F:enoyl-CoA hydratase activity"/>
    <property type="evidence" value="ECO:0007669"/>
    <property type="project" value="UniProtKB-ARBA"/>
</dbReference>
<protein>
    <recommendedName>
        <fullName evidence="6">Cyclohex-1-ene-1-carboxyl-CoA hydratase</fullName>
    </recommendedName>
</protein>
<dbReference type="FunFam" id="1.10.12.10:FF:000001">
    <property type="entry name" value="Probable enoyl-CoA hydratase, mitochondrial"/>
    <property type="match status" value="1"/>
</dbReference>
<dbReference type="PROSITE" id="PS00166">
    <property type="entry name" value="ENOYL_COA_HYDRATASE"/>
    <property type="match status" value="1"/>
</dbReference>
<comment type="similarity">
    <text evidence="1 3">Belongs to the enoyl-CoA hydratase/isomerase family.</text>
</comment>
<gene>
    <name evidence="4" type="ORF">AFUS01_LOCUS21822</name>
</gene>
<dbReference type="Proteomes" id="UP000708208">
    <property type="component" value="Unassembled WGS sequence"/>
</dbReference>
<dbReference type="Pfam" id="PF00378">
    <property type="entry name" value="ECH_1"/>
    <property type="match status" value="1"/>
</dbReference>
<comment type="caution">
    <text evidence="4">The sequence shown here is derived from an EMBL/GenBank/DDBJ whole genome shotgun (WGS) entry which is preliminary data.</text>
</comment>
<keyword evidence="2" id="KW-0456">Lyase</keyword>
<proteinExistence type="inferred from homology"/>
<evidence type="ECO:0000313" key="5">
    <source>
        <dbReference type="Proteomes" id="UP000708208"/>
    </source>
</evidence>
<dbReference type="InterPro" id="IPR018376">
    <property type="entry name" value="Enoyl-CoA_hyd/isom_CS"/>
</dbReference>
<evidence type="ECO:0008006" key="6">
    <source>
        <dbReference type="Google" id="ProtNLM"/>
    </source>
</evidence>